<dbReference type="AlphaFoldDB" id="A0A3N4U9K7"/>
<proteinExistence type="predicted"/>
<accession>A0A3N4U9K7</accession>
<keyword evidence="2" id="KW-1185">Reference proteome</keyword>
<dbReference type="Pfam" id="PF09898">
    <property type="entry name" value="DUF2125"/>
    <property type="match status" value="1"/>
</dbReference>
<dbReference type="EMBL" id="RKQK01000002">
    <property type="protein sequence ID" value="RPE67152.1"/>
    <property type="molecule type" value="Genomic_DNA"/>
</dbReference>
<evidence type="ECO:0008006" key="3">
    <source>
        <dbReference type="Google" id="ProtNLM"/>
    </source>
</evidence>
<organism evidence="1 2">
    <name type="scientific">Pacificibacter maritimus</name>
    <dbReference type="NCBI Taxonomy" id="762213"/>
    <lineage>
        <taxon>Bacteria</taxon>
        <taxon>Pseudomonadati</taxon>
        <taxon>Pseudomonadota</taxon>
        <taxon>Alphaproteobacteria</taxon>
        <taxon>Rhodobacterales</taxon>
        <taxon>Roseobacteraceae</taxon>
        <taxon>Pacificibacter</taxon>
    </lineage>
</organism>
<evidence type="ECO:0000313" key="2">
    <source>
        <dbReference type="Proteomes" id="UP000269689"/>
    </source>
</evidence>
<dbReference type="InterPro" id="IPR018666">
    <property type="entry name" value="DUF2125"/>
</dbReference>
<sequence length="333" mass="36055">MRKLIFLFLIAVVLYSGYWLIGARTTERSIAAWLSARQAEGWQADYAALDTGGYPLSFHTVLQDLAIADPKTGVAYQTSQFELKSRSFTPTRVEATLAQDLRVSTPLQTINATNETINSTLVLGVGPSLTVHQAAFNFSEITAQSSAGWELFLNEAQAQAVRNPDTPFTYETQFSLTGLKPSSGLLSKLNPEGVLSDTFDSLQIDTTIKFDKDWDITALEGPRPQPKHVVLHKASAIWGAVNLNIAGEFDVDKQGYPNGTIQIQATNWRELIALGTASGVIPQSMESIALRAGEILAKMKGNANTIDAELSLSGGSIAFGFIPLGPAPRLIIR</sequence>
<name>A0A3N4U9K7_9RHOB</name>
<dbReference type="RefSeq" id="WP_123792632.1">
    <property type="nucleotide sequence ID" value="NZ_RKQK01000002.1"/>
</dbReference>
<comment type="caution">
    <text evidence="1">The sequence shown here is derived from an EMBL/GenBank/DDBJ whole genome shotgun (WGS) entry which is preliminary data.</text>
</comment>
<gene>
    <name evidence="1" type="ORF">EDD53_1556</name>
</gene>
<protein>
    <recommendedName>
        <fullName evidence="3">DUF2125 domain-containing protein</fullName>
    </recommendedName>
</protein>
<evidence type="ECO:0000313" key="1">
    <source>
        <dbReference type="EMBL" id="RPE67152.1"/>
    </source>
</evidence>
<reference evidence="1 2" key="1">
    <citation type="submission" date="2018-11" db="EMBL/GenBank/DDBJ databases">
        <title>Genomic Encyclopedia of Type Strains, Phase IV (KMG-IV): sequencing the most valuable type-strain genomes for metagenomic binning, comparative biology and taxonomic classification.</title>
        <authorList>
            <person name="Goeker M."/>
        </authorList>
    </citation>
    <scope>NUCLEOTIDE SEQUENCE [LARGE SCALE GENOMIC DNA]</scope>
    <source>
        <strain evidence="1 2">DSM 104731</strain>
    </source>
</reference>
<dbReference type="Proteomes" id="UP000269689">
    <property type="component" value="Unassembled WGS sequence"/>
</dbReference>
<dbReference type="OrthoDB" id="7625707at2"/>